<feature type="transmembrane region" description="Helical" evidence="1">
    <location>
        <begin position="78"/>
        <end position="103"/>
    </location>
</feature>
<reference evidence="2" key="1">
    <citation type="submission" date="2009-08" db="EMBL/GenBank/DDBJ databases">
        <authorList>
            <consortium name="US DOE Joint Genome Institute"/>
            <person name="Lucas S."/>
            <person name="Copeland A."/>
            <person name="Lapidus A."/>
            <person name="Glavina del Rio T."/>
            <person name="Dalin E."/>
            <person name="Tice H."/>
            <person name="Bruce D."/>
            <person name="Barry K."/>
            <person name="Pitluck S."/>
            <person name="Lowry S."/>
            <person name="Larimer F."/>
            <person name="Land M."/>
            <person name="Hauser L."/>
            <person name="Kyrpides N."/>
            <person name="Ivanova N."/>
            <person name="McMahon K.D."/>
            <person name="Hugenholtz P."/>
        </authorList>
    </citation>
    <scope>NUCLEOTIDE SEQUENCE</scope>
    <source>
        <strain evidence="2">UW-1</strain>
    </source>
</reference>
<gene>
    <name evidence="2" type="ordered locus">CAP2UW1_1376</name>
</gene>
<organism evidence="2">
    <name type="scientific">Accumulibacter regalis</name>
    <dbReference type="NCBI Taxonomy" id="522306"/>
    <lineage>
        <taxon>Bacteria</taxon>
        <taxon>Pseudomonadati</taxon>
        <taxon>Pseudomonadota</taxon>
        <taxon>Betaproteobacteria</taxon>
        <taxon>Candidatus Accumulibacter</taxon>
    </lineage>
</organism>
<evidence type="ECO:0000256" key="1">
    <source>
        <dbReference type="SAM" id="Phobius"/>
    </source>
</evidence>
<dbReference type="EMBL" id="CP001715">
    <property type="protein sequence ID" value="ACV34700.1"/>
    <property type="molecule type" value="Genomic_DNA"/>
</dbReference>
<proteinExistence type="predicted"/>
<keyword evidence="1" id="KW-0472">Membrane</keyword>
<protein>
    <submittedName>
        <fullName evidence="2">Uncharacterized protein</fullName>
    </submittedName>
</protein>
<dbReference type="STRING" id="522306.CAP2UW1_1376"/>
<reference evidence="2" key="2">
    <citation type="submission" date="2009-09" db="EMBL/GenBank/DDBJ databases">
        <title>Complete sequence of chromosome of Candidatus Accumulibacter phosphatis clade IIA str. UW-1.</title>
        <authorList>
            <consortium name="US DOE Joint Genome Institute"/>
            <person name="Martin H.G."/>
            <person name="Ivanova N."/>
            <person name="Kunin V."/>
            <person name="Warnecke F."/>
            <person name="Barry K."/>
            <person name="He S."/>
            <person name="Salamov A."/>
            <person name="Szeto E."/>
            <person name="Dalin E."/>
            <person name="Pangilinan J.L."/>
            <person name="Lapidus A."/>
            <person name="Lowry S."/>
            <person name="Kyrpides N.C."/>
            <person name="McMahon K.D."/>
            <person name="Hugenholtz P."/>
        </authorList>
    </citation>
    <scope>NUCLEOTIDE SEQUENCE [LARGE SCALE GENOMIC DNA]</scope>
    <source>
        <strain evidence="2">UW-1</strain>
    </source>
</reference>
<evidence type="ECO:0000313" key="2">
    <source>
        <dbReference type="EMBL" id="ACV34700.1"/>
    </source>
</evidence>
<name>C7RSI7_ACCRE</name>
<keyword evidence="1" id="KW-0812">Transmembrane</keyword>
<dbReference type="KEGG" id="app:CAP2UW1_1376"/>
<sequence length="127" mass="14693">MKCPNCLSDDVRRSRRRGPREGITLRIKHQAPYRCRQCDFRFVGAEDDGDVTSARRQVSFADYLGLRGTARNLLSDHVILGTLGFLLFITLIVLFFALAFGWINPLSWFPEGTWRPTTQEMERITRE</sequence>
<keyword evidence="1" id="KW-1133">Transmembrane helix</keyword>
<accession>C7RSI7</accession>
<dbReference type="AlphaFoldDB" id="C7RSI7"/>
<dbReference type="HOGENOM" id="CLU_1965693_0_0_4"/>